<feature type="transmembrane region" description="Helical" evidence="3">
    <location>
        <begin position="122"/>
        <end position="142"/>
    </location>
</feature>
<dbReference type="PROSITE" id="PS50887">
    <property type="entry name" value="GGDEF"/>
    <property type="match status" value="1"/>
</dbReference>
<accession>A0A4Y9SG89</accession>
<dbReference type="FunFam" id="3.30.70.270:FF:000001">
    <property type="entry name" value="Diguanylate cyclase domain protein"/>
    <property type="match status" value="1"/>
</dbReference>
<name>A0A4Y9SG89_9BURK</name>
<dbReference type="GO" id="GO:0005886">
    <property type="term" value="C:plasma membrane"/>
    <property type="evidence" value="ECO:0007669"/>
    <property type="project" value="TreeGrafter"/>
</dbReference>
<dbReference type="EC" id="2.7.7.65" evidence="1"/>
<dbReference type="Proteomes" id="UP000298438">
    <property type="component" value="Unassembled WGS sequence"/>
</dbReference>
<dbReference type="Gene3D" id="3.30.70.270">
    <property type="match status" value="1"/>
</dbReference>
<evidence type="ECO:0000259" key="4">
    <source>
        <dbReference type="PROSITE" id="PS50887"/>
    </source>
</evidence>
<keyword evidence="3" id="KW-0812">Transmembrane</keyword>
<dbReference type="GO" id="GO:1902201">
    <property type="term" value="P:negative regulation of bacterial-type flagellum-dependent cell motility"/>
    <property type="evidence" value="ECO:0007669"/>
    <property type="project" value="TreeGrafter"/>
</dbReference>
<dbReference type="CDD" id="cd01949">
    <property type="entry name" value="GGDEF"/>
    <property type="match status" value="1"/>
</dbReference>
<dbReference type="AlphaFoldDB" id="A0A4Y9SG89"/>
<dbReference type="Pfam" id="PF00990">
    <property type="entry name" value="GGDEF"/>
    <property type="match status" value="1"/>
</dbReference>
<evidence type="ECO:0000256" key="1">
    <source>
        <dbReference type="ARBA" id="ARBA00012528"/>
    </source>
</evidence>
<keyword evidence="3" id="KW-0472">Membrane</keyword>
<evidence type="ECO:0000313" key="5">
    <source>
        <dbReference type="EMBL" id="TFW22684.1"/>
    </source>
</evidence>
<dbReference type="InterPro" id="IPR043128">
    <property type="entry name" value="Rev_trsase/Diguanyl_cyclase"/>
</dbReference>
<comment type="caution">
    <text evidence="5">The sequence shown here is derived from an EMBL/GenBank/DDBJ whole genome shotgun (WGS) entry which is preliminary data.</text>
</comment>
<evidence type="ECO:0000313" key="6">
    <source>
        <dbReference type="Proteomes" id="UP000298438"/>
    </source>
</evidence>
<dbReference type="RefSeq" id="WP_135206595.1">
    <property type="nucleotide sequence ID" value="NZ_SPVF01000104.1"/>
</dbReference>
<dbReference type="PANTHER" id="PTHR45138">
    <property type="entry name" value="REGULATORY COMPONENTS OF SENSORY TRANSDUCTION SYSTEM"/>
    <property type="match status" value="1"/>
</dbReference>
<keyword evidence="6" id="KW-1185">Reference proteome</keyword>
<evidence type="ECO:0000256" key="2">
    <source>
        <dbReference type="ARBA" id="ARBA00034247"/>
    </source>
</evidence>
<dbReference type="InterPro" id="IPR029787">
    <property type="entry name" value="Nucleotide_cyclase"/>
</dbReference>
<dbReference type="InterPro" id="IPR000160">
    <property type="entry name" value="GGDEF_dom"/>
</dbReference>
<keyword evidence="3" id="KW-1133">Transmembrane helix</keyword>
<feature type="domain" description="GGDEF" evidence="4">
    <location>
        <begin position="194"/>
        <end position="325"/>
    </location>
</feature>
<organism evidence="5 6">
    <name type="scientific">Zemynaea arenosa</name>
    <dbReference type="NCBI Taxonomy" id="2561931"/>
    <lineage>
        <taxon>Bacteria</taxon>
        <taxon>Pseudomonadati</taxon>
        <taxon>Pseudomonadota</taxon>
        <taxon>Betaproteobacteria</taxon>
        <taxon>Burkholderiales</taxon>
        <taxon>Oxalobacteraceae</taxon>
        <taxon>Telluria group</taxon>
        <taxon>Zemynaea</taxon>
    </lineage>
</organism>
<comment type="catalytic activity">
    <reaction evidence="2">
        <text>2 GTP = 3',3'-c-di-GMP + 2 diphosphate</text>
        <dbReference type="Rhea" id="RHEA:24898"/>
        <dbReference type="ChEBI" id="CHEBI:33019"/>
        <dbReference type="ChEBI" id="CHEBI:37565"/>
        <dbReference type="ChEBI" id="CHEBI:58805"/>
        <dbReference type="EC" id="2.7.7.65"/>
    </reaction>
</comment>
<dbReference type="SUPFAM" id="SSF55073">
    <property type="entry name" value="Nucleotide cyclase"/>
    <property type="match status" value="1"/>
</dbReference>
<gene>
    <name evidence="5" type="ORF">E4L96_07515</name>
</gene>
<feature type="transmembrane region" description="Helical" evidence="3">
    <location>
        <begin position="16"/>
        <end position="34"/>
    </location>
</feature>
<proteinExistence type="predicted"/>
<sequence>MPLFAGVYAWLGDPRAATVCLLALTGVAASAFLARQPDRIPHARNTLAASVFLLLLSLVWLVGGIASPSVAWLSVCPMVAAAGGSRDRGLRWVAASVLAMLAVYLYERWIGLPAVLVRDLPLLYLVGNTCFILLVALFLVRYERNNDLALARLSEAMATIQRMATLDDLTGLCNRRELLRVLEAERERAERYQLPLSVCVLDIDSFKRVNDTFGHAVGDEVLRHVADTVQALARTTDCFGRYGGEEFLLVLGNTDLPGATELAERVRVAVMNSRAPGPGRPAVTLSIGVARHVHGEPIQRVIEVADRALYTAKSEGRNQVRTGGASVA</sequence>
<feature type="transmembrane region" description="Helical" evidence="3">
    <location>
        <begin position="92"/>
        <end position="110"/>
    </location>
</feature>
<dbReference type="EMBL" id="SPVF01000104">
    <property type="protein sequence ID" value="TFW22684.1"/>
    <property type="molecule type" value="Genomic_DNA"/>
</dbReference>
<dbReference type="OrthoDB" id="9813903at2"/>
<protein>
    <recommendedName>
        <fullName evidence="1">diguanylate cyclase</fullName>
        <ecNumber evidence="1">2.7.7.65</ecNumber>
    </recommendedName>
</protein>
<dbReference type="SMART" id="SM00267">
    <property type="entry name" value="GGDEF"/>
    <property type="match status" value="1"/>
</dbReference>
<dbReference type="GO" id="GO:0052621">
    <property type="term" value="F:diguanylate cyclase activity"/>
    <property type="evidence" value="ECO:0007669"/>
    <property type="project" value="UniProtKB-EC"/>
</dbReference>
<dbReference type="NCBIfam" id="TIGR00254">
    <property type="entry name" value="GGDEF"/>
    <property type="match status" value="1"/>
</dbReference>
<reference evidence="5 6" key="1">
    <citation type="submission" date="2019-03" db="EMBL/GenBank/DDBJ databases">
        <title>Draft Genome Sequence of Massilia arenosa sp. nov., a Novel Massilia Species Isolated from a Sandy-loam Maize Soil.</title>
        <authorList>
            <person name="Raths R."/>
            <person name="Peta V."/>
            <person name="Bucking H."/>
        </authorList>
    </citation>
    <scope>NUCLEOTIDE SEQUENCE [LARGE SCALE GENOMIC DNA]</scope>
    <source>
        <strain evidence="5 6">MC02</strain>
    </source>
</reference>
<feature type="transmembrane region" description="Helical" evidence="3">
    <location>
        <begin position="46"/>
        <end position="63"/>
    </location>
</feature>
<dbReference type="GO" id="GO:0043709">
    <property type="term" value="P:cell adhesion involved in single-species biofilm formation"/>
    <property type="evidence" value="ECO:0007669"/>
    <property type="project" value="TreeGrafter"/>
</dbReference>
<evidence type="ECO:0000256" key="3">
    <source>
        <dbReference type="SAM" id="Phobius"/>
    </source>
</evidence>
<dbReference type="InterPro" id="IPR050469">
    <property type="entry name" value="Diguanylate_Cyclase"/>
</dbReference>
<dbReference type="PANTHER" id="PTHR45138:SF9">
    <property type="entry name" value="DIGUANYLATE CYCLASE DGCM-RELATED"/>
    <property type="match status" value="1"/>
</dbReference>